<dbReference type="Proteomes" id="UP000673691">
    <property type="component" value="Unassembled WGS sequence"/>
</dbReference>
<dbReference type="AlphaFoldDB" id="A0A8H8DHW0"/>
<accession>A0A8H8DHW0</accession>
<name>A0A8H8DHW0_9FUNG</name>
<feature type="region of interest" description="Disordered" evidence="1">
    <location>
        <begin position="333"/>
        <end position="361"/>
    </location>
</feature>
<organism evidence="2 3">
    <name type="scientific">Olpidium bornovanus</name>
    <dbReference type="NCBI Taxonomy" id="278681"/>
    <lineage>
        <taxon>Eukaryota</taxon>
        <taxon>Fungi</taxon>
        <taxon>Fungi incertae sedis</taxon>
        <taxon>Olpidiomycota</taxon>
        <taxon>Olpidiomycotina</taxon>
        <taxon>Olpidiomycetes</taxon>
        <taxon>Olpidiales</taxon>
        <taxon>Olpidiaceae</taxon>
        <taxon>Olpidium</taxon>
    </lineage>
</organism>
<evidence type="ECO:0000313" key="3">
    <source>
        <dbReference type="Proteomes" id="UP000673691"/>
    </source>
</evidence>
<feature type="region of interest" description="Disordered" evidence="1">
    <location>
        <begin position="288"/>
        <end position="307"/>
    </location>
</feature>
<feature type="compositionally biased region" description="Basic and acidic residues" evidence="1">
    <location>
        <begin position="333"/>
        <end position="350"/>
    </location>
</feature>
<proteinExistence type="predicted"/>
<reference evidence="2 3" key="1">
    <citation type="journal article" name="Sci. Rep.">
        <title>Genome-scale phylogenetic analyses confirm Olpidium as the closest living zoosporic fungus to the non-flagellated, terrestrial fungi.</title>
        <authorList>
            <person name="Chang Y."/>
            <person name="Rochon D."/>
            <person name="Sekimoto S."/>
            <person name="Wang Y."/>
            <person name="Chovatia M."/>
            <person name="Sandor L."/>
            <person name="Salamov A."/>
            <person name="Grigoriev I.V."/>
            <person name="Stajich J.E."/>
            <person name="Spatafora J.W."/>
        </authorList>
    </citation>
    <scope>NUCLEOTIDE SEQUENCE [LARGE SCALE GENOMIC DNA]</scope>
    <source>
        <strain evidence="2">S191</strain>
    </source>
</reference>
<gene>
    <name evidence="2" type="ORF">BJ554DRAFT_788</name>
</gene>
<evidence type="ECO:0000256" key="1">
    <source>
        <dbReference type="SAM" id="MobiDB-lite"/>
    </source>
</evidence>
<feature type="region of interest" description="Disordered" evidence="1">
    <location>
        <begin position="151"/>
        <end position="180"/>
    </location>
</feature>
<protein>
    <submittedName>
        <fullName evidence="2">Uncharacterized protein</fullName>
    </submittedName>
</protein>
<dbReference type="EMBL" id="JAEFCI010007739">
    <property type="protein sequence ID" value="KAG5458903.1"/>
    <property type="molecule type" value="Genomic_DNA"/>
</dbReference>
<feature type="compositionally biased region" description="Basic and acidic residues" evidence="1">
    <location>
        <begin position="169"/>
        <end position="178"/>
    </location>
</feature>
<comment type="caution">
    <text evidence="2">The sequence shown here is derived from an EMBL/GenBank/DDBJ whole genome shotgun (WGS) entry which is preliminary data.</text>
</comment>
<feature type="compositionally biased region" description="Basic and acidic residues" evidence="1">
    <location>
        <begin position="289"/>
        <end position="298"/>
    </location>
</feature>
<sequence>MRAPRIARRSAAPNLPFGTIPGLTVWRSRPSRVAAPQPALDHTAAFPRALRDADPFLFQPLDDGVVHVRGDRGEDAALKFCGNCCRVTDGFCHGGVLGAAVRDEGRRASLAPAAPRLHAELVLQHHHVALAGEVPQAPREQRAKHVQRRLRRVRRRGGEGAAGAAGGAAREEAEKPQRVPELSGRVRVAVVRKPRLLRDQPPPVSVRQVDGARREKFVEEIRLIRCACACGARRRDGPNPDGGTSGVFLHDFFAYLPRAPGLRSFPPAFRTYPSAKLVAVHVFSPQKSEPGEPVHHVGESLVPQRSPEHGFHFADRRKGVRVRVLQRVPVRETFESKPREPQRDGRETRRQKPVAGDLLEFPGHLEPRRVLAGCEHAARRPAELVGQR</sequence>
<keyword evidence="3" id="KW-1185">Reference proteome</keyword>
<evidence type="ECO:0000313" key="2">
    <source>
        <dbReference type="EMBL" id="KAG5458903.1"/>
    </source>
</evidence>